<protein>
    <submittedName>
        <fullName evidence="7">TetR/AcrR family transcriptional regulator</fullName>
    </submittedName>
</protein>
<keyword evidence="3 5" id="KW-0238">DNA-binding</keyword>
<dbReference type="PROSITE" id="PS50977">
    <property type="entry name" value="HTH_TETR_2"/>
    <property type="match status" value="1"/>
</dbReference>
<keyword evidence="2" id="KW-0805">Transcription regulation</keyword>
<evidence type="ECO:0000256" key="1">
    <source>
        <dbReference type="ARBA" id="ARBA00022491"/>
    </source>
</evidence>
<dbReference type="Pfam" id="PF00440">
    <property type="entry name" value="TetR_N"/>
    <property type="match status" value="1"/>
</dbReference>
<keyword evidence="1" id="KW-0678">Repressor</keyword>
<name>A0ABV3DBI4_9ACTN</name>
<dbReference type="PRINTS" id="PR00455">
    <property type="entry name" value="HTHTETR"/>
</dbReference>
<proteinExistence type="predicted"/>
<dbReference type="PANTHER" id="PTHR30055:SF200">
    <property type="entry name" value="HTH-TYPE TRANSCRIPTIONAL REPRESSOR BDCR"/>
    <property type="match status" value="1"/>
</dbReference>
<dbReference type="EMBL" id="JBEZFP010000007">
    <property type="protein sequence ID" value="MEU8132777.1"/>
    <property type="molecule type" value="Genomic_DNA"/>
</dbReference>
<dbReference type="PANTHER" id="PTHR30055">
    <property type="entry name" value="HTH-TYPE TRANSCRIPTIONAL REGULATOR RUTR"/>
    <property type="match status" value="1"/>
</dbReference>
<gene>
    <name evidence="7" type="ORF">AB0C36_04630</name>
</gene>
<evidence type="ECO:0000313" key="7">
    <source>
        <dbReference type="EMBL" id="MEU8132777.1"/>
    </source>
</evidence>
<dbReference type="InterPro" id="IPR001647">
    <property type="entry name" value="HTH_TetR"/>
</dbReference>
<comment type="caution">
    <text evidence="7">The sequence shown here is derived from an EMBL/GenBank/DDBJ whole genome shotgun (WGS) entry which is preliminary data.</text>
</comment>
<evidence type="ECO:0000256" key="5">
    <source>
        <dbReference type="PROSITE-ProRule" id="PRU00335"/>
    </source>
</evidence>
<organism evidence="7 8">
    <name type="scientific">Streptodolium elevatio</name>
    <dbReference type="NCBI Taxonomy" id="3157996"/>
    <lineage>
        <taxon>Bacteria</taxon>
        <taxon>Bacillati</taxon>
        <taxon>Actinomycetota</taxon>
        <taxon>Actinomycetes</taxon>
        <taxon>Kitasatosporales</taxon>
        <taxon>Streptomycetaceae</taxon>
        <taxon>Streptodolium</taxon>
    </lineage>
</organism>
<evidence type="ECO:0000256" key="2">
    <source>
        <dbReference type="ARBA" id="ARBA00023015"/>
    </source>
</evidence>
<accession>A0ABV3DBI4</accession>
<dbReference type="SUPFAM" id="SSF46689">
    <property type="entry name" value="Homeodomain-like"/>
    <property type="match status" value="1"/>
</dbReference>
<dbReference type="InterPro" id="IPR036271">
    <property type="entry name" value="Tet_transcr_reg_TetR-rel_C_sf"/>
</dbReference>
<reference evidence="7 8" key="1">
    <citation type="submission" date="2024-06" db="EMBL/GenBank/DDBJ databases">
        <title>The Natural Products Discovery Center: Release of the First 8490 Sequenced Strains for Exploring Actinobacteria Biosynthetic Diversity.</title>
        <authorList>
            <person name="Kalkreuter E."/>
            <person name="Kautsar S.A."/>
            <person name="Yang D."/>
            <person name="Bader C.D."/>
            <person name="Teijaro C.N."/>
            <person name="Fluegel L."/>
            <person name="Davis C.M."/>
            <person name="Simpson J.R."/>
            <person name="Lauterbach L."/>
            <person name="Steele A.D."/>
            <person name="Gui C."/>
            <person name="Meng S."/>
            <person name="Li G."/>
            <person name="Viehrig K."/>
            <person name="Ye F."/>
            <person name="Su P."/>
            <person name="Kiefer A.F."/>
            <person name="Nichols A."/>
            <person name="Cepeda A.J."/>
            <person name="Yan W."/>
            <person name="Fan B."/>
            <person name="Jiang Y."/>
            <person name="Adhikari A."/>
            <person name="Zheng C.-J."/>
            <person name="Schuster L."/>
            <person name="Cowan T.M."/>
            <person name="Smanski M.J."/>
            <person name="Chevrette M.G."/>
            <person name="De Carvalho L.P.S."/>
            <person name="Shen B."/>
        </authorList>
    </citation>
    <scope>NUCLEOTIDE SEQUENCE [LARGE SCALE GENOMIC DNA]</scope>
    <source>
        <strain evidence="7 8">NPDC048946</strain>
    </source>
</reference>
<dbReference type="InterPro" id="IPR050109">
    <property type="entry name" value="HTH-type_TetR-like_transc_reg"/>
</dbReference>
<evidence type="ECO:0000256" key="3">
    <source>
        <dbReference type="ARBA" id="ARBA00023125"/>
    </source>
</evidence>
<evidence type="ECO:0000256" key="4">
    <source>
        <dbReference type="ARBA" id="ARBA00023163"/>
    </source>
</evidence>
<evidence type="ECO:0000313" key="8">
    <source>
        <dbReference type="Proteomes" id="UP001551482"/>
    </source>
</evidence>
<dbReference type="Gene3D" id="1.10.357.10">
    <property type="entry name" value="Tetracycline Repressor, domain 2"/>
    <property type="match status" value="1"/>
</dbReference>
<dbReference type="InterPro" id="IPR009057">
    <property type="entry name" value="Homeodomain-like_sf"/>
</dbReference>
<keyword evidence="4" id="KW-0804">Transcription</keyword>
<keyword evidence="8" id="KW-1185">Reference proteome</keyword>
<dbReference type="Pfam" id="PF13977">
    <property type="entry name" value="TetR_C_6"/>
    <property type="match status" value="1"/>
</dbReference>
<dbReference type="RefSeq" id="WP_358349153.1">
    <property type="nucleotide sequence ID" value="NZ_JBEZFP010000007.1"/>
</dbReference>
<feature type="domain" description="HTH tetR-type" evidence="6">
    <location>
        <begin position="11"/>
        <end position="71"/>
    </location>
</feature>
<dbReference type="InterPro" id="IPR039538">
    <property type="entry name" value="BetI_C"/>
</dbReference>
<sequence length="204" mass="22383">MPATGRRKRLEQPREVVLEAALAAIAEGGLDAMTMAALGKRLGISGGHILYYFGSKDRLLVETLRWSEERLGERRRELLARRVPAAERLADYIGIYLPVGRADPRWTIWVAVYGRSLGDPEVLHAGHDIERVWAAELSELLMAGAATGEWEPMDAAARAAFTVCLHGMLDGFALQIVIGAPGVEREERVAHALAYARSELGLQT</sequence>
<dbReference type="Proteomes" id="UP001551482">
    <property type="component" value="Unassembled WGS sequence"/>
</dbReference>
<dbReference type="SUPFAM" id="SSF48498">
    <property type="entry name" value="Tetracyclin repressor-like, C-terminal domain"/>
    <property type="match status" value="1"/>
</dbReference>
<feature type="DNA-binding region" description="H-T-H motif" evidence="5">
    <location>
        <begin position="34"/>
        <end position="53"/>
    </location>
</feature>
<evidence type="ECO:0000259" key="6">
    <source>
        <dbReference type="PROSITE" id="PS50977"/>
    </source>
</evidence>